<dbReference type="SUPFAM" id="SSF51182">
    <property type="entry name" value="RmlC-like cupins"/>
    <property type="match status" value="1"/>
</dbReference>
<dbReference type="STRING" id="187304.B0E33_18515"/>
<keyword evidence="2" id="KW-1185">Reference proteome</keyword>
<dbReference type="KEGG" id="lagg:B0E33_18515"/>
<sequence length="159" mass="18308">MIRMSALASRLKRRLLPVDRPPDQLVGDPDAPYIFRWRLWPKNPLINAYLHNVVRADDEAALHDHPWPSVSIMLAGTIDETFAARKGEKVRKLRAGDVVLRKSRFAHRLSPVLTEPAWTLFITGPRVREWGFHCAQGWRDWKTFVEARKGGKYNGCDDP</sequence>
<protein>
    <recommendedName>
        <fullName evidence="3">Cupin domain-containing protein</fullName>
    </recommendedName>
</protein>
<dbReference type="AlphaFoldDB" id="A0A0M6Y0V6"/>
<dbReference type="Gene3D" id="2.60.120.10">
    <property type="entry name" value="Jelly Rolls"/>
    <property type="match status" value="1"/>
</dbReference>
<evidence type="ECO:0000313" key="1">
    <source>
        <dbReference type="EMBL" id="CTQ43746.1"/>
    </source>
</evidence>
<dbReference type="OrthoDB" id="950196at2"/>
<dbReference type="RefSeq" id="WP_055655973.1">
    <property type="nucleotide sequence ID" value="NZ_CXST01000001.1"/>
</dbReference>
<dbReference type="Proteomes" id="UP000048926">
    <property type="component" value="Unassembled WGS sequence"/>
</dbReference>
<organism evidence="1 2">
    <name type="scientific">Roseibium aggregatum</name>
    <dbReference type="NCBI Taxonomy" id="187304"/>
    <lineage>
        <taxon>Bacteria</taxon>
        <taxon>Pseudomonadati</taxon>
        <taxon>Pseudomonadota</taxon>
        <taxon>Alphaproteobacteria</taxon>
        <taxon>Hyphomicrobiales</taxon>
        <taxon>Stappiaceae</taxon>
        <taxon>Roseibium</taxon>
    </lineage>
</organism>
<evidence type="ECO:0008006" key="3">
    <source>
        <dbReference type="Google" id="ProtNLM"/>
    </source>
</evidence>
<reference evidence="2" key="1">
    <citation type="submission" date="2015-07" db="EMBL/GenBank/DDBJ databases">
        <authorList>
            <person name="Rodrigo-Torres Lidia"/>
            <person name="Arahal R.David."/>
        </authorList>
    </citation>
    <scope>NUCLEOTIDE SEQUENCE [LARGE SCALE GENOMIC DNA]</scope>
    <source>
        <strain evidence="2">CECT 4801</strain>
    </source>
</reference>
<accession>A0A0M6Y0V6</accession>
<dbReference type="EMBL" id="CXST01000001">
    <property type="protein sequence ID" value="CTQ43746.1"/>
    <property type="molecule type" value="Genomic_DNA"/>
</dbReference>
<evidence type="ECO:0000313" key="2">
    <source>
        <dbReference type="Proteomes" id="UP000048926"/>
    </source>
</evidence>
<dbReference type="InterPro" id="IPR014710">
    <property type="entry name" value="RmlC-like_jellyroll"/>
</dbReference>
<proteinExistence type="predicted"/>
<name>A0A0M6Y0V6_9HYPH</name>
<gene>
    <name evidence="1" type="ORF">LAL4801_02188</name>
</gene>
<dbReference type="InterPro" id="IPR011051">
    <property type="entry name" value="RmlC_Cupin_sf"/>
</dbReference>